<dbReference type="UniPathway" id="UPA00068">
    <property type="reaction ID" value="UER00106"/>
</dbReference>
<dbReference type="PANTHER" id="PTHR23342:SF4">
    <property type="entry name" value="AMINO-ACID ACETYLTRANSFERASE, MITOCHONDRIAL"/>
    <property type="match status" value="1"/>
</dbReference>
<dbReference type="EMBL" id="CAACVR010000076">
    <property type="protein sequence ID" value="VEU24264.1"/>
    <property type="molecule type" value="Genomic_DNA"/>
</dbReference>
<comment type="pathway">
    <text evidence="3 13">Amino-acid biosynthesis; L-arginine biosynthesis; N(2)-acetyl-L-ornithine from L-glutamate: step 1/4.</text>
</comment>
<evidence type="ECO:0000256" key="4">
    <source>
        <dbReference type="ARBA" id="ARBA00008694"/>
    </source>
</evidence>
<evidence type="ECO:0000259" key="14">
    <source>
        <dbReference type="PROSITE" id="PS51731"/>
    </source>
</evidence>
<name>A0A448YTK8_BRENA</name>
<dbReference type="AlphaFoldDB" id="A0A448YTK8"/>
<dbReference type="FunCoup" id="A0A448YTK8">
    <property type="interactions" value="124"/>
</dbReference>
<dbReference type="PANTHER" id="PTHR23342">
    <property type="entry name" value="N-ACETYLGLUTAMATE SYNTHASE"/>
    <property type="match status" value="1"/>
</dbReference>
<dbReference type="PROSITE" id="PS51731">
    <property type="entry name" value="GNAT_NAGS"/>
    <property type="match status" value="1"/>
</dbReference>
<dbReference type="GO" id="GO:0004042">
    <property type="term" value="F:L-glutamate N-acetyltransferase activity"/>
    <property type="evidence" value="ECO:0007669"/>
    <property type="project" value="InterPro"/>
</dbReference>
<comment type="function">
    <text evidence="1 13">N-acetylglutamate synthase involved in arginine biosynthesis.</text>
</comment>
<dbReference type="GO" id="GO:0006592">
    <property type="term" value="P:ornithine biosynthetic process"/>
    <property type="evidence" value="ECO:0007669"/>
    <property type="project" value="TreeGrafter"/>
</dbReference>
<dbReference type="PIRSF" id="PIRSF007892">
    <property type="entry name" value="NAGS_fungal"/>
    <property type="match status" value="1"/>
</dbReference>
<evidence type="ECO:0000256" key="8">
    <source>
        <dbReference type="ARBA" id="ARBA00022679"/>
    </source>
</evidence>
<keyword evidence="8 13" id="KW-0808">Transferase</keyword>
<keyword evidence="10 13" id="KW-0496">Mitochondrion</keyword>
<dbReference type="Proteomes" id="UP000290900">
    <property type="component" value="Unassembled WGS sequence"/>
</dbReference>
<evidence type="ECO:0000256" key="3">
    <source>
        <dbReference type="ARBA" id="ARBA00004925"/>
    </source>
</evidence>
<feature type="domain" description="N-acetyltransferase" evidence="14">
    <location>
        <begin position="436"/>
        <end position="596"/>
    </location>
</feature>
<dbReference type="InterPro" id="IPR006855">
    <property type="entry name" value="Vertebrate-like_GNAT_dom"/>
</dbReference>
<comment type="catalytic activity">
    <reaction evidence="12 13">
        <text>L-glutamate + acetyl-CoA = N-acetyl-L-glutamate + CoA + H(+)</text>
        <dbReference type="Rhea" id="RHEA:24292"/>
        <dbReference type="ChEBI" id="CHEBI:15378"/>
        <dbReference type="ChEBI" id="CHEBI:29985"/>
        <dbReference type="ChEBI" id="CHEBI:44337"/>
        <dbReference type="ChEBI" id="CHEBI:57287"/>
        <dbReference type="ChEBI" id="CHEBI:57288"/>
        <dbReference type="EC" id="2.3.1.1"/>
    </reaction>
</comment>
<gene>
    <name evidence="15" type="ORF">BRENAR_LOCUS4992</name>
</gene>
<evidence type="ECO:0000256" key="1">
    <source>
        <dbReference type="ARBA" id="ARBA00002294"/>
    </source>
</evidence>
<keyword evidence="16" id="KW-1185">Reference proteome</keyword>
<dbReference type="GO" id="GO:0005759">
    <property type="term" value="C:mitochondrial matrix"/>
    <property type="evidence" value="ECO:0007669"/>
    <property type="project" value="TreeGrafter"/>
</dbReference>
<evidence type="ECO:0000256" key="7">
    <source>
        <dbReference type="ARBA" id="ARBA00022605"/>
    </source>
</evidence>
<evidence type="ECO:0000256" key="2">
    <source>
        <dbReference type="ARBA" id="ARBA00004173"/>
    </source>
</evidence>
<dbReference type="Gene3D" id="3.40.630.30">
    <property type="match status" value="1"/>
</dbReference>
<dbReference type="EC" id="2.3.1.1" evidence="5 13"/>
<evidence type="ECO:0000313" key="16">
    <source>
        <dbReference type="Proteomes" id="UP000290900"/>
    </source>
</evidence>
<dbReference type="OrthoDB" id="5585968at2759"/>
<evidence type="ECO:0000256" key="11">
    <source>
        <dbReference type="ARBA" id="ARBA00023315"/>
    </source>
</evidence>
<reference evidence="15 16" key="1">
    <citation type="submission" date="2018-12" db="EMBL/GenBank/DDBJ databases">
        <authorList>
            <person name="Tiukova I."/>
            <person name="Dainat J."/>
        </authorList>
    </citation>
    <scope>NUCLEOTIDE SEQUENCE [LARGE SCALE GENOMIC DNA]</scope>
</reference>
<dbReference type="Pfam" id="PF04768">
    <property type="entry name" value="NAT"/>
    <property type="match status" value="1"/>
</dbReference>
<dbReference type="InterPro" id="IPR011190">
    <property type="entry name" value="GlcNAc_Synth_fun"/>
</dbReference>
<evidence type="ECO:0000256" key="9">
    <source>
        <dbReference type="ARBA" id="ARBA00022946"/>
    </source>
</evidence>
<organism evidence="15 16">
    <name type="scientific">Brettanomyces naardenensis</name>
    <name type="common">Yeast</name>
    <dbReference type="NCBI Taxonomy" id="13370"/>
    <lineage>
        <taxon>Eukaryota</taxon>
        <taxon>Fungi</taxon>
        <taxon>Dikarya</taxon>
        <taxon>Ascomycota</taxon>
        <taxon>Saccharomycotina</taxon>
        <taxon>Pichiomycetes</taxon>
        <taxon>Pichiales</taxon>
        <taxon>Pichiaceae</taxon>
        <taxon>Brettanomyces</taxon>
    </lineage>
</organism>
<evidence type="ECO:0000256" key="5">
    <source>
        <dbReference type="ARBA" id="ARBA00012697"/>
    </source>
</evidence>
<dbReference type="InParanoid" id="A0A448YTK8"/>
<protein>
    <recommendedName>
        <fullName evidence="6 13">Amino-acid acetyltransferase, mitochondrial</fullName>
        <ecNumber evidence="5 13">2.3.1.1</ecNumber>
    </recommendedName>
    <alternativeName>
        <fullName evidence="13">Glutamate N-acetyltransferase</fullName>
    </alternativeName>
    <alternativeName>
        <fullName evidence="13">N-acetylglutamate synthase</fullName>
    </alternativeName>
</protein>
<evidence type="ECO:0000313" key="15">
    <source>
        <dbReference type="EMBL" id="VEU24264.1"/>
    </source>
</evidence>
<keyword evidence="11 13" id="KW-0012">Acyltransferase</keyword>
<sequence>MIFWRRPILRGLSLLRYGTTRAISSETVESSIVRRAAEKRDLILTILNSTATKREARYYLKRYPLLDENDIYKNKNRVIDNDLPDWDTTDNGKYDTYIDHLLDGKREDEQSLAAPSPGLDETAGDEMQLTDTIRVMFVRIRNLKKLSPPILQDIGATLSKCMKLGASPILILESPDETIEDGEAEESSSLAIKSMNESCNRLISLLESTCDFRMRAIPGLFQIDSKGRAKFVMQELAMIPLFQGLVPVLTPWVVEKDSSREKKVTSLDIMKYAIESFKLMDHRFKAEHNTENADFVSVEKIVFIDELGGIPSLERYESSHVLINLLQEFSSVKRELLQCNLTPAQRKIHTRNLEEMEQLLTLAPHATGIITTPKIATLEKLRRTTNPIIHNILTDRPTISSSLPVNLKKTPMLNTTIVKKGTPIIVHLSRGPEEGLDLIDMDKKGIIDLAKLKHLIDDSFGRVLDLHHYLNRVNKHVAGLIIAGDYEGGAILSWETPSTDPSRVVAYLDKFAVLKKLQGLPGLADIVFKAMLVNFKEELVWRSRTNNPVNKWYFDRSSANCCIPQTHWRMFYSGRKAPTETDLNDYMSICAAIEPSFKS</sequence>
<keyword evidence="9" id="KW-0809">Transit peptide</keyword>
<dbReference type="STRING" id="13370.A0A448YTK8"/>
<evidence type="ECO:0000256" key="10">
    <source>
        <dbReference type="ARBA" id="ARBA00023128"/>
    </source>
</evidence>
<proteinExistence type="inferred from homology"/>
<dbReference type="GO" id="GO:0006526">
    <property type="term" value="P:L-arginine biosynthetic process"/>
    <property type="evidence" value="ECO:0007669"/>
    <property type="project" value="UniProtKB-UniPathway"/>
</dbReference>
<comment type="similarity">
    <text evidence="4 13">Belongs to the acetyltransferase family.</text>
</comment>
<accession>A0A448YTK8</accession>
<keyword evidence="7 13" id="KW-0028">Amino-acid biosynthesis</keyword>
<comment type="subcellular location">
    <subcellularLocation>
        <location evidence="2 13">Mitochondrion</location>
    </subcellularLocation>
</comment>
<evidence type="ECO:0000256" key="13">
    <source>
        <dbReference type="PIRNR" id="PIRNR007892"/>
    </source>
</evidence>
<evidence type="ECO:0000256" key="6">
    <source>
        <dbReference type="ARBA" id="ARBA00018802"/>
    </source>
</evidence>
<evidence type="ECO:0000256" key="12">
    <source>
        <dbReference type="ARBA" id="ARBA00048372"/>
    </source>
</evidence>